<evidence type="ECO:0000256" key="1">
    <source>
        <dbReference type="ARBA" id="ARBA00005564"/>
    </source>
</evidence>
<evidence type="ECO:0000313" key="3">
    <source>
        <dbReference type="Proteomes" id="UP001556631"/>
    </source>
</evidence>
<dbReference type="RefSeq" id="WP_367993934.1">
    <property type="nucleotide sequence ID" value="NZ_JBFPJR010000015.1"/>
</dbReference>
<dbReference type="SUPFAM" id="SSF51004">
    <property type="entry name" value="C-terminal (heme d1) domain of cytochrome cd1-nitrite reductase"/>
    <property type="match status" value="1"/>
</dbReference>
<dbReference type="Pfam" id="PF10282">
    <property type="entry name" value="Lactonase"/>
    <property type="match status" value="1"/>
</dbReference>
<protein>
    <submittedName>
        <fullName evidence="2">Lactonase family protein</fullName>
    </submittedName>
</protein>
<gene>
    <name evidence="2" type="ORF">AB3X52_10320</name>
</gene>
<dbReference type="PANTHER" id="PTHR30344">
    <property type="entry name" value="6-PHOSPHOGLUCONOLACTONASE-RELATED"/>
    <property type="match status" value="1"/>
</dbReference>
<comment type="similarity">
    <text evidence="1">Belongs to the cycloisomerase 2 family.</text>
</comment>
<name>A0ABV3SZY1_9ACTN</name>
<dbReference type="EMBL" id="JBFPJR010000015">
    <property type="protein sequence ID" value="MEX0428014.1"/>
    <property type="molecule type" value="Genomic_DNA"/>
</dbReference>
<evidence type="ECO:0000313" key="2">
    <source>
        <dbReference type="EMBL" id="MEX0428014.1"/>
    </source>
</evidence>
<dbReference type="InterPro" id="IPR011048">
    <property type="entry name" value="Haem_d1_sf"/>
</dbReference>
<dbReference type="PANTHER" id="PTHR30344:SF1">
    <property type="entry name" value="6-PHOSPHOGLUCONOLACTONASE"/>
    <property type="match status" value="1"/>
</dbReference>
<dbReference type="Gene3D" id="2.130.10.10">
    <property type="entry name" value="YVTN repeat-like/Quinoprotein amine dehydrogenase"/>
    <property type="match status" value="1"/>
</dbReference>
<dbReference type="InterPro" id="IPR019405">
    <property type="entry name" value="Lactonase_7-beta_prop"/>
</dbReference>
<reference evidence="2 3" key="1">
    <citation type="submission" date="2024-07" db="EMBL/GenBank/DDBJ databases">
        <authorList>
            <person name="Lee S."/>
            <person name="Kang M."/>
        </authorList>
    </citation>
    <scope>NUCLEOTIDE SEQUENCE [LARGE SCALE GENOMIC DNA]</scope>
    <source>
        <strain evidence="2 3">DS6</strain>
    </source>
</reference>
<sequence length="404" mass="42745">MTTSQTDAADSMRLVAYVGSYAHGPGAGPGGIDLVDITADGTTMTHRAHCPAPEQAGYLVYSAQHHTLYAVDERKTDGRGPVGPAAAVHAFKVDPEDGALNPLNSLVAPGPFPTYLCVAQDGRALVSANHGSFDHVERIVKHDDGWGVEYVYDDSSLILFDLEADGRLGRIVDVHVFSEGGTDPNSSPQAAGHGQASGHAHCAVIDPTGRYVVVCDKAADRITVFTLGPTLREVSRVQFPPQTGPRHLAFDPTSSRAYATCEFSSTLVSLHFDAETGSFARIAQVPTIAADYAGPNEPADLRVHPSGRWVYVNNRGEDSLAWFRVGPDGGLARVGHTPLVHSLHPGVAARSFTLAPDGRFLLIADRPANVVRSYAIDESTGDLSVLAAIKVADPAFVALVELAS</sequence>
<dbReference type="InterPro" id="IPR050282">
    <property type="entry name" value="Cycloisomerase_2"/>
</dbReference>
<keyword evidence="3" id="KW-1185">Reference proteome</keyword>
<dbReference type="InterPro" id="IPR015943">
    <property type="entry name" value="WD40/YVTN_repeat-like_dom_sf"/>
</dbReference>
<proteinExistence type="inferred from homology"/>
<dbReference type="Proteomes" id="UP001556631">
    <property type="component" value="Unassembled WGS sequence"/>
</dbReference>
<organism evidence="2 3">
    <name type="scientific">Nocardioides eburneus</name>
    <dbReference type="NCBI Taxonomy" id="3231482"/>
    <lineage>
        <taxon>Bacteria</taxon>
        <taxon>Bacillati</taxon>
        <taxon>Actinomycetota</taxon>
        <taxon>Actinomycetes</taxon>
        <taxon>Propionibacteriales</taxon>
        <taxon>Nocardioidaceae</taxon>
        <taxon>Nocardioides</taxon>
    </lineage>
</organism>
<accession>A0ABV3SZY1</accession>
<comment type="caution">
    <text evidence="2">The sequence shown here is derived from an EMBL/GenBank/DDBJ whole genome shotgun (WGS) entry which is preliminary data.</text>
</comment>